<keyword evidence="1" id="KW-0732">Signal</keyword>
<sequence length="167" mass="16716">MPIFRSAALLGAALAVLVPAPRAAPPPPLVAARAALNLAGAKAVLAAAEAEALRQRLRVTIAVVDDAGRPLLLQRMDGTPPSSVEVALAKARHAVDYRRDTVFHQDLLEKNALAVLALPGALPIEGGVMLRHGGDVVGAIGVSGAPSAKDGEIARAGAAALAAAGGD</sequence>
<dbReference type="InterPro" id="IPR038084">
    <property type="entry name" value="PduO/GlcC-like_sf"/>
</dbReference>
<proteinExistence type="predicted"/>
<dbReference type="PANTHER" id="PTHR34309">
    <property type="entry name" value="SLR1406 PROTEIN"/>
    <property type="match status" value="1"/>
</dbReference>
<dbReference type="RefSeq" id="WP_158635740.1">
    <property type="nucleotide sequence ID" value="NZ_VNKP01000055.1"/>
</dbReference>
<feature type="signal peptide" evidence="1">
    <location>
        <begin position="1"/>
        <end position="23"/>
    </location>
</feature>
<name>A0A3N4VV22_9GAMM</name>
<protein>
    <submittedName>
        <fullName evidence="2">Glc operon protein GlcG</fullName>
    </submittedName>
</protein>
<accession>A0A3N4VV22</accession>
<organism evidence="2 3">
    <name type="scientific">Vulcaniibacterium tengchongense</name>
    <dbReference type="NCBI Taxonomy" id="1273429"/>
    <lineage>
        <taxon>Bacteria</taxon>
        <taxon>Pseudomonadati</taxon>
        <taxon>Pseudomonadota</taxon>
        <taxon>Gammaproteobacteria</taxon>
        <taxon>Lysobacterales</taxon>
        <taxon>Lysobacteraceae</taxon>
        <taxon>Vulcaniibacterium</taxon>
    </lineage>
</organism>
<dbReference type="SUPFAM" id="SSF143744">
    <property type="entry name" value="GlcG-like"/>
    <property type="match status" value="1"/>
</dbReference>
<evidence type="ECO:0000313" key="3">
    <source>
        <dbReference type="Proteomes" id="UP000269708"/>
    </source>
</evidence>
<dbReference type="InterPro" id="IPR052517">
    <property type="entry name" value="GlcG_carb_metab_protein"/>
</dbReference>
<dbReference type="PANTHER" id="PTHR34309:SF1">
    <property type="entry name" value="PROTEIN GLCG"/>
    <property type="match status" value="1"/>
</dbReference>
<dbReference type="Proteomes" id="UP000269708">
    <property type="component" value="Unassembled WGS sequence"/>
</dbReference>
<dbReference type="Gene3D" id="3.30.450.150">
    <property type="entry name" value="Haem-degrading domain"/>
    <property type="match status" value="1"/>
</dbReference>
<reference evidence="2 3" key="1">
    <citation type="submission" date="2018-11" db="EMBL/GenBank/DDBJ databases">
        <title>Genomic Encyclopedia of Type Strains, Phase IV (KMG-IV): sequencing the most valuable type-strain genomes for metagenomic binning, comparative biology and taxonomic classification.</title>
        <authorList>
            <person name="Goeker M."/>
        </authorList>
    </citation>
    <scope>NUCLEOTIDE SEQUENCE [LARGE SCALE GENOMIC DNA]</scope>
    <source>
        <strain evidence="2 3">DSM 25623</strain>
    </source>
</reference>
<keyword evidence="3" id="KW-1185">Reference proteome</keyword>
<dbReference type="InterPro" id="IPR005624">
    <property type="entry name" value="PduO/GlcC-like"/>
</dbReference>
<dbReference type="EMBL" id="RKQN01000001">
    <property type="protein sequence ID" value="RPE80897.1"/>
    <property type="molecule type" value="Genomic_DNA"/>
</dbReference>
<feature type="chain" id="PRO_5018290898" evidence="1">
    <location>
        <begin position="24"/>
        <end position="167"/>
    </location>
</feature>
<dbReference type="OrthoDB" id="1684899at2"/>
<evidence type="ECO:0000313" key="2">
    <source>
        <dbReference type="EMBL" id="RPE80897.1"/>
    </source>
</evidence>
<gene>
    <name evidence="2" type="ORF">EDC50_0063</name>
</gene>
<comment type="caution">
    <text evidence="2">The sequence shown here is derived from an EMBL/GenBank/DDBJ whole genome shotgun (WGS) entry which is preliminary data.</text>
</comment>
<evidence type="ECO:0000256" key="1">
    <source>
        <dbReference type="SAM" id="SignalP"/>
    </source>
</evidence>
<dbReference type="AlphaFoldDB" id="A0A3N4VV22"/>
<dbReference type="Pfam" id="PF03928">
    <property type="entry name" value="HbpS-like"/>
    <property type="match status" value="1"/>
</dbReference>